<gene>
    <name evidence="5" type="ORF">ACFSQZ_00835</name>
</gene>
<evidence type="ECO:0000256" key="2">
    <source>
        <dbReference type="ARBA" id="ARBA00004818"/>
    </source>
</evidence>
<accession>A0ABW5E0V7</accession>
<proteinExistence type="inferred from homology"/>
<keyword evidence="6" id="KW-1185">Reference proteome</keyword>
<evidence type="ECO:0000313" key="6">
    <source>
        <dbReference type="Proteomes" id="UP001597297"/>
    </source>
</evidence>
<dbReference type="PANTHER" id="PTHR43434">
    <property type="entry name" value="PHOSPHOGLYCOLATE PHOSPHATASE"/>
    <property type="match status" value="1"/>
</dbReference>
<dbReference type="Pfam" id="PF13419">
    <property type="entry name" value="HAD_2"/>
    <property type="match status" value="1"/>
</dbReference>
<organism evidence="5 6">
    <name type="scientific">Rubritalea spongiae</name>
    <dbReference type="NCBI Taxonomy" id="430797"/>
    <lineage>
        <taxon>Bacteria</taxon>
        <taxon>Pseudomonadati</taxon>
        <taxon>Verrucomicrobiota</taxon>
        <taxon>Verrucomicrobiia</taxon>
        <taxon>Verrucomicrobiales</taxon>
        <taxon>Rubritaleaceae</taxon>
        <taxon>Rubritalea</taxon>
    </lineage>
</organism>
<dbReference type="Gene3D" id="1.10.150.240">
    <property type="entry name" value="Putative phosphatase, domain 2"/>
    <property type="match status" value="1"/>
</dbReference>
<reference evidence="6" key="1">
    <citation type="journal article" date="2019" name="Int. J. Syst. Evol. Microbiol.">
        <title>The Global Catalogue of Microorganisms (GCM) 10K type strain sequencing project: providing services to taxonomists for standard genome sequencing and annotation.</title>
        <authorList>
            <consortium name="The Broad Institute Genomics Platform"/>
            <consortium name="The Broad Institute Genome Sequencing Center for Infectious Disease"/>
            <person name="Wu L."/>
            <person name="Ma J."/>
        </authorList>
    </citation>
    <scope>NUCLEOTIDE SEQUENCE [LARGE SCALE GENOMIC DNA]</scope>
    <source>
        <strain evidence="6">JCM 16545</strain>
    </source>
</reference>
<dbReference type="Proteomes" id="UP001597297">
    <property type="component" value="Unassembled WGS sequence"/>
</dbReference>
<dbReference type="GO" id="GO:0016787">
    <property type="term" value="F:hydrolase activity"/>
    <property type="evidence" value="ECO:0007669"/>
    <property type="project" value="UniProtKB-KW"/>
</dbReference>
<keyword evidence="5" id="KW-0378">Hydrolase</keyword>
<dbReference type="InterPro" id="IPR041492">
    <property type="entry name" value="HAD_2"/>
</dbReference>
<evidence type="ECO:0000313" key="5">
    <source>
        <dbReference type="EMBL" id="MFD2275000.1"/>
    </source>
</evidence>
<protein>
    <recommendedName>
        <fullName evidence="4">phosphoglycolate phosphatase</fullName>
        <ecNumber evidence="4">3.1.3.18</ecNumber>
    </recommendedName>
</protein>
<dbReference type="RefSeq" id="WP_377096108.1">
    <property type="nucleotide sequence ID" value="NZ_JBHSJM010000001.1"/>
</dbReference>
<comment type="similarity">
    <text evidence="3">Belongs to the HAD-like hydrolase superfamily. CbbY/CbbZ/Gph/YieH family.</text>
</comment>
<dbReference type="SFLD" id="SFLDS00003">
    <property type="entry name" value="Haloacid_Dehalogenase"/>
    <property type="match status" value="1"/>
</dbReference>
<sequence>MRGKDWNWIFDWSGTLVDDLALVICATNHVMRIYERSEWERESFRRSFRLPYDDFYREHLPEVDLDELEGHFRHGFAISKETVPVLPHAADFLAFLDSQKSRMFVLSSMCEKAFGEQVKELELGHYFEETYAGVLDKRERIGEIISKHGLDPARTIFVGDMTHDVETAHHGGIYSAGVLTGYNHREVLESVKPTLLLEDLAEFKAMLDEAEDWHDVIG</sequence>
<dbReference type="InterPro" id="IPR050155">
    <property type="entry name" value="HAD-like_hydrolase_sf"/>
</dbReference>
<name>A0ABW5E0V7_9BACT</name>
<dbReference type="Gene3D" id="3.40.50.1000">
    <property type="entry name" value="HAD superfamily/HAD-like"/>
    <property type="match status" value="1"/>
</dbReference>
<dbReference type="SFLD" id="SFLDG01129">
    <property type="entry name" value="C1.5:_HAD__Beta-PGM__Phosphata"/>
    <property type="match status" value="1"/>
</dbReference>
<dbReference type="EC" id="3.1.3.18" evidence="4"/>
<dbReference type="InterPro" id="IPR023214">
    <property type="entry name" value="HAD_sf"/>
</dbReference>
<comment type="catalytic activity">
    <reaction evidence="1">
        <text>2-phosphoglycolate + H2O = glycolate + phosphate</text>
        <dbReference type="Rhea" id="RHEA:14369"/>
        <dbReference type="ChEBI" id="CHEBI:15377"/>
        <dbReference type="ChEBI" id="CHEBI:29805"/>
        <dbReference type="ChEBI" id="CHEBI:43474"/>
        <dbReference type="ChEBI" id="CHEBI:58033"/>
        <dbReference type="EC" id="3.1.3.18"/>
    </reaction>
</comment>
<dbReference type="EMBL" id="JBHUJC010000001">
    <property type="protein sequence ID" value="MFD2275000.1"/>
    <property type="molecule type" value="Genomic_DNA"/>
</dbReference>
<comment type="pathway">
    <text evidence="2">Organic acid metabolism; glycolate biosynthesis; glycolate from 2-phosphoglycolate: step 1/1.</text>
</comment>
<evidence type="ECO:0000256" key="4">
    <source>
        <dbReference type="ARBA" id="ARBA00013078"/>
    </source>
</evidence>
<evidence type="ECO:0000256" key="1">
    <source>
        <dbReference type="ARBA" id="ARBA00000830"/>
    </source>
</evidence>
<dbReference type="PANTHER" id="PTHR43434:SF1">
    <property type="entry name" value="PHOSPHOGLYCOLATE PHOSPHATASE"/>
    <property type="match status" value="1"/>
</dbReference>
<dbReference type="SUPFAM" id="SSF56784">
    <property type="entry name" value="HAD-like"/>
    <property type="match status" value="1"/>
</dbReference>
<comment type="caution">
    <text evidence="5">The sequence shown here is derived from an EMBL/GenBank/DDBJ whole genome shotgun (WGS) entry which is preliminary data.</text>
</comment>
<dbReference type="InterPro" id="IPR036412">
    <property type="entry name" value="HAD-like_sf"/>
</dbReference>
<dbReference type="InterPro" id="IPR023198">
    <property type="entry name" value="PGP-like_dom2"/>
</dbReference>
<evidence type="ECO:0000256" key="3">
    <source>
        <dbReference type="ARBA" id="ARBA00006171"/>
    </source>
</evidence>